<feature type="compositionally biased region" description="Basic and acidic residues" evidence="1">
    <location>
        <begin position="1"/>
        <end position="12"/>
    </location>
</feature>
<keyword evidence="3" id="KW-1185">Reference proteome</keyword>
<dbReference type="AlphaFoldDB" id="A0A5N6E6J3"/>
<feature type="compositionally biased region" description="Polar residues" evidence="1">
    <location>
        <begin position="29"/>
        <end position="38"/>
    </location>
</feature>
<feature type="compositionally biased region" description="Basic and acidic residues" evidence="1">
    <location>
        <begin position="39"/>
        <end position="65"/>
    </location>
</feature>
<protein>
    <submittedName>
        <fullName evidence="2">Uncharacterized protein</fullName>
    </submittedName>
</protein>
<dbReference type="Proteomes" id="UP000326799">
    <property type="component" value="Unassembled WGS sequence"/>
</dbReference>
<gene>
    <name evidence="2" type="ORF">BDV33DRAFT_210444</name>
</gene>
<evidence type="ECO:0000256" key="1">
    <source>
        <dbReference type="SAM" id="MobiDB-lite"/>
    </source>
</evidence>
<feature type="region of interest" description="Disordered" evidence="1">
    <location>
        <begin position="358"/>
        <end position="449"/>
    </location>
</feature>
<reference evidence="2 3" key="1">
    <citation type="submission" date="2019-04" db="EMBL/GenBank/DDBJ databases">
        <title>Fungal friends and foes A comparative genomics study of 23 Aspergillus species from section Flavi.</title>
        <authorList>
            <consortium name="DOE Joint Genome Institute"/>
            <person name="Kjaerbolling I."/>
            <person name="Vesth T.C."/>
            <person name="Frisvad J.C."/>
            <person name="Nybo J.L."/>
            <person name="Theobald S."/>
            <person name="Kildgaard S."/>
            <person name="Petersen T.I."/>
            <person name="Kuo A."/>
            <person name="Sato A."/>
            <person name="Lyhne E.K."/>
            <person name="Kogle M.E."/>
            <person name="Wiebenga A."/>
            <person name="Kun R.S."/>
            <person name="Lubbers R.J."/>
            <person name="Makela M.R."/>
            <person name="Barry K."/>
            <person name="Chovatia M."/>
            <person name="Clum A."/>
            <person name="Daum C."/>
            <person name="Haridas S."/>
            <person name="He G."/>
            <person name="LaButti K."/>
            <person name="Lipzen A."/>
            <person name="Mondo S."/>
            <person name="Pangilinan J."/>
            <person name="Riley R."/>
            <person name="Salamov A."/>
            <person name="Simmons B.A."/>
            <person name="Magnuson J.K."/>
            <person name="Henrissat B."/>
            <person name="Mortensen U.H."/>
            <person name="Larsen T.O."/>
            <person name="De vries R.P."/>
            <person name="Grigoriev I.V."/>
            <person name="Machida M."/>
            <person name="Baker S.E."/>
            <person name="Andersen M.R."/>
        </authorList>
    </citation>
    <scope>NUCLEOTIDE SEQUENCE [LARGE SCALE GENOMIC DNA]</scope>
    <source>
        <strain evidence="2 3">CBS 126849</strain>
    </source>
</reference>
<feature type="compositionally biased region" description="Polar residues" evidence="1">
    <location>
        <begin position="125"/>
        <end position="136"/>
    </location>
</feature>
<feature type="compositionally biased region" description="Basic and acidic residues" evidence="1">
    <location>
        <begin position="421"/>
        <end position="437"/>
    </location>
</feature>
<feature type="region of interest" description="Disordered" evidence="1">
    <location>
        <begin position="117"/>
        <end position="136"/>
    </location>
</feature>
<accession>A0A5N6E6J3</accession>
<evidence type="ECO:0000313" key="2">
    <source>
        <dbReference type="EMBL" id="KAB8213192.1"/>
    </source>
</evidence>
<dbReference type="EMBL" id="ML733670">
    <property type="protein sequence ID" value="KAB8213192.1"/>
    <property type="molecule type" value="Genomic_DNA"/>
</dbReference>
<evidence type="ECO:0000313" key="3">
    <source>
        <dbReference type="Proteomes" id="UP000326799"/>
    </source>
</evidence>
<sequence>MARTRSGKETKGKPPVAQAKVAKPKPKASNDTTSLQEKLQSEKTTLHAQLDEANEKIRGMKHTLDNMDIDNDEKTKLQEQYNSSIRSRSDLQTKISEIGKDLADLDREDQEMDINDPEALEPHESPSSAEQTENPPIQSVELGNLERHDSAVEMDVSDDDENDDVLVSLQSLSISADGLADGLADAWFRARGGAKAIVRLGPRRHPKYEIRSAKGYRTTDLQDVSDAESRISSIMTRDQTGRRRRLYGLDNIAGLDGVAIVGNGALTSSKRAPSTYVKIKWVDIREEHADLCRNGRNWAPRSDLIAIIGKELADEKIKQMWNVQEERYANWKESQGERGYSARSPTPFPLSVYQETRKIRASMPPENYRNPTVKSEDENSSMAGPSYTGTTPITVEGQVSSDPSPMPSSPEGRGGSSASQARERDNSADINTDERVPKPKTFSEGQYMENMKRDLGLETLREIDMESYIHQMALVRASFDVYRGKMESNGYVLVQ</sequence>
<proteinExistence type="predicted"/>
<feature type="compositionally biased region" description="Polar residues" evidence="1">
    <location>
        <begin position="380"/>
        <end position="399"/>
    </location>
</feature>
<feature type="region of interest" description="Disordered" evidence="1">
    <location>
        <begin position="1"/>
        <end position="92"/>
    </location>
</feature>
<organism evidence="2 3">
    <name type="scientific">Aspergillus novoparasiticus</name>
    <dbReference type="NCBI Taxonomy" id="986946"/>
    <lineage>
        <taxon>Eukaryota</taxon>
        <taxon>Fungi</taxon>
        <taxon>Dikarya</taxon>
        <taxon>Ascomycota</taxon>
        <taxon>Pezizomycotina</taxon>
        <taxon>Eurotiomycetes</taxon>
        <taxon>Eurotiomycetidae</taxon>
        <taxon>Eurotiales</taxon>
        <taxon>Aspergillaceae</taxon>
        <taxon>Aspergillus</taxon>
        <taxon>Aspergillus subgen. Circumdati</taxon>
    </lineage>
</organism>
<name>A0A5N6E6J3_9EURO</name>